<feature type="region of interest" description="Disordered" evidence="2">
    <location>
        <begin position="39"/>
        <end position="58"/>
    </location>
</feature>
<dbReference type="InterPro" id="IPR003673">
    <property type="entry name" value="CoA-Trfase_fam_III"/>
</dbReference>
<dbReference type="Proteomes" id="UP000632454">
    <property type="component" value="Unassembled WGS sequence"/>
</dbReference>
<dbReference type="RefSeq" id="WP_188486231.1">
    <property type="nucleotide sequence ID" value="NZ_BMCS01000001.1"/>
</dbReference>
<name>A0ABQ1U891_9NOCA</name>
<reference evidence="4" key="1">
    <citation type="journal article" date="2019" name="Int. J. Syst. Evol. Microbiol.">
        <title>The Global Catalogue of Microorganisms (GCM) 10K type strain sequencing project: providing services to taxonomists for standard genome sequencing and annotation.</title>
        <authorList>
            <consortium name="The Broad Institute Genomics Platform"/>
            <consortium name="The Broad Institute Genome Sequencing Center for Infectious Disease"/>
            <person name="Wu L."/>
            <person name="Ma J."/>
        </authorList>
    </citation>
    <scope>NUCLEOTIDE SEQUENCE [LARGE SCALE GENOMIC DNA]</scope>
    <source>
        <strain evidence="4">CCM 7855</strain>
    </source>
</reference>
<evidence type="ECO:0000256" key="2">
    <source>
        <dbReference type="SAM" id="MobiDB-lite"/>
    </source>
</evidence>
<evidence type="ECO:0000256" key="1">
    <source>
        <dbReference type="ARBA" id="ARBA00022679"/>
    </source>
</evidence>
<dbReference type="Gene3D" id="3.40.50.10540">
    <property type="entry name" value="Crotonobetainyl-coa:carnitine coa-transferase, domain 1"/>
    <property type="match status" value="1"/>
</dbReference>
<dbReference type="InterPro" id="IPR050483">
    <property type="entry name" value="CoA-transferase_III_domain"/>
</dbReference>
<gene>
    <name evidence="3" type="ORF">GCM10007298_02820</name>
</gene>
<evidence type="ECO:0000313" key="3">
    <source>
        <dbReference type="EMBL" id="GGF10312.1"/>
    </source>
</evidence>
<dbReference type="PANTHER" id="PTHR48207:SF3">
    <property type="entry name" value="SUCCINATE--HYDROXYMETHYLGLUTARATE COA-TRANSFERASE"/>
    <property type="match status" value="1"/>
</dbReference>
<dbReference type="GO" id="GO:0016740">
    <property type="term" value="F:transferase activity"/>
    <property type="evidence" value="ECO:0007669"/>
    <property type="project" value="UniProtKB-KW"/>
</dbReference>
<dbReference type="SUPFAM" id="SSF89796">
    <property type="entry name" value="CoA-transferase family III (CaiB/BaiF)"/>
    <property type="match status" value="1"/>
</dbReference>
<feature type="region of interest" description="Disordered" evidence="2">
    <location>
        <begin position="339"/>
        <end position="371"/>
    </location>
</feature>
<protein>
    <submittedName>
        <fullName evidence="3">CoA transferase</fullName>
    </submittedName>
</protein>
<sequence>MTGALDGIVVADFSRVLAGPYATMLMADLGAEVVKVERPGAGDDTRSWGPPYEKDAPDGAEPMATYFTSVNRNKTSLAVDLQTDDGRRAARTLVERSDVVIENFRAGTMERLGLGYETLSADRPDLIYCAITGFGRDGGASMPGYDLLIQAMSGLMSVTGPEDAPSKVGVAVIDVLTGVHAVAGILAALRHRDRTGVGQRVDLDLLSVALSSMVNQTAGYLGADVVPAAMGNRHPSVVPYQVFSTADRPLAVAVGNDKLFTRMAEAIGSPELATDERFTTNTARITNRDALVADIAAALRPHGADHWFEVLTAAGVPAGPINDVAEAFDLARRLGIDPAAQIPGTPTPTVRNPIGMSVTPPTYRMPPPVLP</sequence>
<keyword evidence="4" id="KW-1185">Reference proteome</keyword>
<organism evidence="3 4">
    <name type="scientific">Williamsia phyllosphaerae</name>
    <dbReference type="NCBI Taxonomy" id="885042"/>
    <lineage>
        <taxon>Bacteria</taxon>
        <taxon>Bacillati</taxon>
        <taxon>Actinomycetota</taxon>
        <taxon>Actinomycetes</taxon>
        <taxon>Mycobacteriales</taxon>
        <taxon>Nocardiaceae</taxon>
        <taxon>Williamsia</taxon>
    </lineage>
</organism>
<dbReference type="Gene3D" id="3.30.1540.10">
    <property type="entry name" value="formyl-coa transferase, domain 3"/>
    <property type="match status" value="1"/>
</dbReference>
<keyword evidence="1 3" id="KW-0808">Transferase</keyword>
<dbReference type="Pfam" id="PF02515">
    <property type="entry name" value="CoA_transf_3"/>
    <property type="match status" value="1"/>
</dbReference>
<dbReference type="EMBL" id="BMCS01000001">
    <property type="protein sequence ID" value="GGF10312.1"/>
    <property type="molecule type" value="Genomic_DNA"/>
</dbReference>
<accession>A0ABQ1U891</accession>
<dbReference type="InterPro" id="IPR044855">
    <property type="entry name" value="CoA-Trfase_III_dom3_sf"/>
</dbReference>
<dbReference type="InterPro" id="IPR023606">
    <property type="entry name" value="CoA-Trfase_III_dom_1_sf"/>
</dbReference>
<proteinExistence type="predicted"/>
<comment type="caution">
    <text evidence="3">The sequence shown here is derived from an EMBL/GenBank/DDBJ whole genome shotgun (WGS) entry which is preliminary data.</text>
</comment>
<dbReference type="PANTHER" id="PTHR48207">
    <property type="entry name" value="SUCCINATE--HYDROXYMETHYLGLUTARATE COA-TRANSFERASE"/>
    <property type="match status" value="1"/>
</dbReference>
<feature type="compositionally biased region" description="Basic and acidic residues" evidence="2">
    <location>
        <begin position="39"/>
        <end position="57"/>
    </location>
</feature>
<evidence type="ECO:0000313" key="4">
    <source>
        <dbReference type="Proteomes" id="UP000632454"/>
    </source>
</evidence>